<dbReference type="InterPro" id="IPR029052">
    <property type="entry name" value="Metallo-depent_PP-like"/>
</dbReference>
<protein>
    <submittedName>
        <fullName evidence="2">Calcineurin-like phosphoesterase domain-containing protein</fullName>
    </submittedName>
</protein>
<dbReference type="Pfam" id="PF00149">
    <property type="entry name" value="Metallophos"/>
    <property type="match status" value="1"/>
</dbReference>
<dbReference type="PANTHER" id="PTHR12905">
    <property type="entry name" value="METALLOPHOSPHOESTERASE"/>
    <property type="match status" value="1"/>
</dbReference>
<organism evidence="2 3">
    <name type="scientific">Hirsutella rhossiliensis</name>
    <dbReference type="NCBI Taxonomy" id="111463"/>
    <lineage>
        <taxon>Eukaryota</taxon>
        <taxon>Fungi</taxon>
        <taxon>Dikarya</taxon>
        <taxon>Ascomycota</taxon>
        <taxon>Pezizomycotina</taxon>
        <taxon>Sordariomycetes</taxon>
        <taxon>Hypocreomycetidae</taxon>
        <taxon>Hypocreales</taxon>
        <taxon>Ophiocordycipitaceae</taxon>
        <taxon>Hirsutella</taxon>
    </lineage>
</organism>
<reference evidence="2" key="1">
    <citation type="submission" date="2021-09" db="EMBL/GenBank/DDBJ databases">
        <title>A high-quality genome of the endoparasitic fungus Hirsutella rhossiliensis with a comparison of Hirsutella genomes reveals transposable elements contributing to genome size variation.</title>
        <authorList>
            <person name="Lin R."/>
            <person name="Jiao Y."/>
            <person name="Sun X."/>
            <person name="Ling J."/>
            <person name="Xie B."/>
            <person name="Cheng X."/>
        </authorList>
    </citation>
    <scope>NUCLEOTIDE SEQUENCE</scope>
    <source>
        <strain evidence="2">HR02</strain>
    </source>
</reference>
<dbReference type="InterPro" id="IPR004843">
    <property type="entry name" value="Calcineurin-like_PHP"/>
</dbReference>
<proteinExistence type="predicted"/>
<dbReference type="Gene3D" id="3.60.21.10">
    <property type="match status" value="1"/>
</dbReference>
<accession>A0A9P8MQX0</accession>
<evidence type="ECO:0000313" key="3">
    <source>
        <dbReference type="Proteomes" id="UP000824596"/>
    </source>
</evidence>
<dbReference type="CDD" id="cd07379">
    <property type="entry name" value="MPP_239FB"/>
    <property type="match status" value="1"/>
</dbReference>
<keyword evidence="3" id="KW-1185">Reference proteome</keyword>
<dbReference type="Proteomes" id="UP000824596">
    <property type="component" value="Unassembled WGS sequence"/>
</dbReference>
<sequence length="260" mass="28902">MTGYKSVAACDILLHAGDLSQFGTFAEIQAQLSWLAAQPHPHKVVIAGNHDLLLDSVFVSTNPDRELDRHPGQRRNDLDWGGVQYLERGSLDIAVEGKNRSIRVFGSPWTPRCGNWAFQYGKGDGDRETLGTAPADTDVMLMHGPPKGHLDDGGKGCGRLLAEVWRVRPKVVVCGHIHAGRGEEWLRFDHVDSWYENVMLGRRRWVSVLCLVLCHVWLRVTRTWGVAPSQEQTRGTRLINAAMVGGRGNVDHREAFVAAI</sequence>
<feature type="domain" description="Calcineurin-like phosphoesterase" evidence="1">
    <location>
        <begin position="10"/>
        <end position="179"/>
    </location>
</feature>
<evidence type="ECO:0000313" key="2">
    <source>
        <dbReference type="EMBL" id="KAH0959595.1"/>
    </source>
</evidence>
<dbReference type="SUPFAM" id="SSF56300">
    <property type="entry name" value="Metallo-dependent phosphatases"/>
    <property type="match status" value="1"/>
</dbReference>
<dbReference type="OrthoDB" id="630188at2759"/>
<dbReference type="EMBL" id="JAIZPD010000012">
    <property type="protein sequence ID" value="KAH0959595.1"/>
    <property type="molecule type" value="Genomic_DNA"/>
</dbReference>
<comment type="caution">
    <text evidence="2">The sequence shown here is derived from an EMBL/GenBank/DDBJ whole genome shotgun (WGS) entry which is preliminary data.</text>
</comment>
<dbReference type="PANTHER" id="PTHR12905:SF18">
    <property type="entry name" value="ESTER HYDROLASE, PUTATIVE (AFU_ORTHOLOGUE AFUA_4G03130)-RELATED"/>
    <property type="match status" value="1"/>
</dbReference>
<dbReference type="RefSeq" id="XP_044717108.1">
    <property type="nucleotide sequence ID" value="XM_044867848.1"/>
</dbReference>
<evidence type="ECO:0000259" key="1">
    <source>
        <dbReference type="Pfam" id="PF00149"/>
    </source>
</evidence>
<name>A0A9P8MQX0_9HYPO</name>
<dbReference type="GO" id="GO:0016787">
    <property type="term" value="F:hydrolase activity"/>
    <property type="evidence" value="ECO:0007669"/>
    <property type="project" value="InterPro"/>
</dbReference>
<dbReference type="GeneID" id="68358506"/>
<dbReference type="AlphaFoldDB" id="A0A9P8MQX0"/>
<dbReference type="InterPro" id="IPR051693">
    <property type="entry name" value="UPF0046_metallophosphoest"/>
</dbReference>
<gene>
    <name evidence="2" type="ORF">HRG_09377</name>
</gene>